<dbReference type="Pfam" id="PF17287">
    <property type="entry name" value="POTRA_3"/>
    <property type="match status" value="1"/>
</dbReference>
<feature type="domain" description="ShlB POTRA" evidence="8">
    <location>
        <begin position="191"/>
        <end position="227"/>
    </location>
</feature>
<dbReference type="PIRSF" id="PIRSF029745">
    <property type="entry name" value="FhaC"/>
    <property type="match status" value="1"/>
</dbReference>
<feature type="domain" description="Polypeptide-transport-associated ShlB-type" evidence="7">
    <location>
        <begin position="101"/>
        <end position="177"/>
    </location>
</feature>
<keyword evidence="1" id="KW-1134">Transmembrane beta strand</keyword>
<evidence type="ECO:0000256" key="3">
    <source>
        <dbReference type="ARBA" id="ARBA00023237"/>
    </source>
</evidence>
<dbReference type="Gene3D" id="2.40.160.50">
    <property type="entry name" value="membrane protein fhac: a member of the omp85/tpsb transporter family"/>
    <property type="match status" value="1"/>
</dbReference>
<protein>
    <submittedName>
        <fullName evidence="9">ShlB/FhaC/HecB family hemolysin secretion/activation protein</fullName>
    </submittedName>
</protein>
<dbReference type="AlphaFoldDB" id="A0A3N6S9T0"/>
<evidence type="ECO:0000256" key="1">
    <source>
        <dbReference type="ARBA" id="ARBA00022452"/>
    </source>
</evidence>
<keyword evidence="5" id="KW-0732">Signal</keyword>
<name>A0A3N6S9T0_9GAMM</name>
<dbReference type="InterPro" id="IPR035251">
    <property type="entry name" value="ShlB_POTRA"/>
</dbReference>
<dbReference type="InterPro" id="IPR051544">
    <property type="entry name" value="TPS_OM_transporter"/>
</dbReference>
<evidence type="ECO:0000256" key="2">
    <source>
        <dbReference type="ARBA" id="ARBA00022692"/>
    </source>
</evidence>
<dbReference type="PANTHER" id="PTHR34597:SF3">
    <property type="entry name" value="OUTER MEMBRANE TRANSPORTER CDIB"/>
    <property type="match status" value="1"/>
</dbReference>
<dbReference type="Pfam" id="PF03865">
    <property type="entry name" value="ShlB"/>
    <property type="match status" value="1"/>
</dbReference>
<keyword evidence="2" id="KW-0812">Transmembrane</keyword>
<keyword evidence="1" id="KW-0472">Membrane</keyword>
<evidence type="ECO:0000259" key="7">
    <source>
        <dbReference type="Pfam" id="PF08479"/>
    </source>
</evidence>
<evidence type="ECO:0000256" key="5">
    <source>
        <dbReference type="SAM" id="SignalP"/>
    </source>
</evidence>
<keyword evidence="10" id="KW-1185">Reference proteome</keyword>
<dbReference type="InterPro" id="IPR027282">
    <property type="entry name" value="TPS"/>
</dbReference>
<evidence type="ECO:0000259" key="6">
    <source>
        <dbReference type="Pfam" id="PF03865"/>
    </source>
</evidence>
<gene>
    <name evidence="9" type="ORF">EB241_11950</name>
</gene>
<accession>A0A3N6S9T0</accession>
<dbReference type="OrthoDB" id="290122at2"/>
<sequence>MKKNIIYISLPVILLSLGNANAEDLSNQRSFLQRDVSLINTNATDLPTYRSLPQRDLDRLERQSEQEKIRSEKMREQRIQQDNSVRDALLNPSENESSHQFKIKEILIEDDDKYEFSSERNAIIQAYLNTNMGEREVINLVKELTNFYISRGYVTTQVTIVPGSLRSEKLVLKVLWGSISGFLHNNEAPGWREKTRLFSAMPFATGNRLTISDIDQGLDNLLRVSPGDSLQIMPSEVSGQSMINHQGGSIFPLSVHVGINNSGSRTAGWHQYYLNTSLRNVLGLNDTIGYYYSYNNLNADTDSQSAKSISMNIPLGYWSFDSSYYKSKYNKVISGAYGGYGSDGQSERLSFKVSRTLYRNADGKFTGYVKAEKRSNENNIFGYPIAVSSKNYSNLNTGITWVGGMAGGWVYIDLNMTAGVPWFNSAWKEDTDLAGFDIDYKKYNGMLSWSKRLVTSQSGRLSLDYEMNSGFQYSNDVLVSDAKYSLGDEFTIRGFKDDIVSADRALWLANTLKLPLIINYARVNQIAPFAGFDIGMARRNCPATASNCDRDYMSGAAVGLKMNGRDFSGSLTSAWPVRKPVSLSSRKIDSQTIYFNLDIGF</sequence>
<dbReference type="PANTHER" id="PTHR34597">
    <property type="entry name" value="SLR1661 PROTEIN"/>
    <property type="match status" value="1"/>
</dbReference>
<feature type="domain" description="Haemolysin activator HlyB C-terminal" evidence="6">
    <location>
        <begin position="243"/>
        <end position="562"/>
    </location>
</feature>
<dbReference type="InterPro" id="IPR005565">
    <property type="entry name" value="Hemolysn_activator_HlyB_C"/>
</dbReference>
<feature type="region of interest" description="Disordered" evidence="4">
    <location>
        <begin position="61"/>
        <end position="83"/>
    </location>
</feature>
<organism evidence="9 10">
    <name type="scientific">Erwinia psidii</name>
    <dbReference type="NCBI Taxonomy" id="69224"/>
    <lineage>
        <taxon>Bacteria</taxon>
        <taxon>Pseudomonadati</taxon>
        <taxon>Pseudomonadota</taxon>
        <taxon>Gammaproteobacteria</taxon>
        <taxon>Enterobacterales</taxon>
        <taxon>Erwiniaceae</taxon>
        <taxon>Erwinia</taxon>
    </lineage>
</organism>
<evidence type="ECO:0000259" key="8">
    <source>
        <dbReference type="Pfam" id="PF17287"/>
    </source>
</evidence>
<keyword evidence="3" id="KW-0998">Cell outer membrane</keyword>
<feature type="chain" id="PRO_5018232569" evidence="5">
    <location>
        <begin position="23"/>
        <end position="601"/>
    </location>
</feature>
<dbReference type="GO" id="GO:0008320">
    <property type="term" value="F:protein transmembrane transporter activity"/>
    <property type="evidence" value="ECO:0007669"/>
    <property type="project" value="TreeGrafter"/>
</dbReference>
<dbReference type="InterPro" id="IPR013686">
    <property type="entry name" value="Polypept-transport_assoc_ShlB"/>
</dbReference>
<evidence type="ECO:0000256" key="4">
    <source>
        <dbReference type="SAM" id="MobiDB-lite"/>
    </source>
</evidence>
<dbReference type="GO" id="GO:0098046">
    <property type="term" value="C:type V protein secretion system complex"/>
    <property type="evidence" value="ECO:0007669"/>
    <property type="project" value="TreeGrafter"/>
</dbReference>
<dbReference type="EMBL" id="RHHM01000008">
    <property type="protein sequence ID" value="RQM37990.1"/>
    <property type="molecule type" value="Genomic_DNA"/>
</dbReference>
<feature type="signal peptide" evidence="5">
    <location>
        <begin position="1"/>
        <end position="22"/>
    </location>
</feature>
<comment type="caution">
    <text evidence="9">The sequence shown here is derived from an EMBL/GenBank/DDBJ whole genome shotgun (WGS) entry which is preliminary data.</text>
</comment>
<dbReference type="GO" id="GO:0046819">
    <property type="term" value="P:protein secretion by the type V secretion system"/>
    <property type="evidence" value="ECO:0007669"/>
    <property type="project" value="TreeGrafter"/>
</dbReference>
<feature type="compositionally biased region" description="Basic and acidic residues" evidence="4">
    <location>
        <begin position="61"/>
        <end position="79"/>
    </location>
</feature>
<dbReference type="RefSeq" id="WP_124233343.1">
    <property type="nucleotide sequence ID" value="NZ_RHHM01000008.1"/>
</dbReference>
<proteinExistence type="predicted"/>
<dbReference type="Pfam" id="PF08479">
    <property type="entry name" value="POTRA_2"/>
    <property type="match status" value="1"/>
</dbReference>
<dbReference type="Gene3D" id="3.10.20.310">
    <property type="entry name" value="membrane protein fhac"/>
    <property type="match status" value="1"/>
</dbReference>
<reference evidence="9 10" key="1">
    <citation type="submission" date="2018-10" db="EMBL/GenBank/DDBJ databases">
        <title>Draft genome sequence for the type isolate of Erwinia psidii, agent causal of bacterial blight in guava (Psidium guajava) and wilt and die-back of Eucalyptus spp.</title>
        <authorList>
            <person name="Hermenegildo P.S."/>
            <person name="Santos S.A."/>
            <person name="Guimaraes L.M.S."/>
            <person name="Vidigal P.M.P."/>
            <person name="Pereira I.C."/>
            <person name="Badel J.L."/>
            <person name="Alfenas-Zerbini P."/>
            <person name="Ferreira M.A.S.V."/>
            <person name="Alfenas A.C."/>
        </authorList>
    </citation>
    <scope>NUCLEOTIDE SEQUENCE [LARGE SCALE GENOMIC DNA]</scope>
    <source>
        <strain evidence="9 10">IBSBF 435</strain>
    </source>
</reference>
<evidence type="ECO:0000313" key="10">
    <source>
        <dbReference type="Proteomes" id="UP000279457"/>
    </source>
</evidence>
<evidence type="ECO:0000313" key="9">
    <source>
        <dbReference type="EMBL" id="RQM37990.1"/>
    </source>
</evidence>
<dbReference type="Proteomes" id="UP000279457">
    <property type="component" value="Unassembled WGS sequence"/>
</dbReference>